<keyword evidence="3" id="KW-0446">Lipid-binding</keyword>
<gene>
    <name evidence="5" type="ORF">JOF56_004494</name>
</gene>
<dbReference type="Pfam" id="PF05719">
    <property type="entry name" value="GPP34"/>
    <property type="match status" value="1"/>
</dbReference>
<evidence type="ECO:0000313" key="6">
    <source>
        <dbReference type="Proteomes" id="UP001519332"/>
    </source>
</evidence>
<keyword evidence="2" id="KW-0333">Golgi apparatus</keyword>
<protein>
    <recommendedName>
        <fullName evidence="7">Golgi phosphoprotein 3 (GPP34)</fullName>
    </recommendedName>
</protein>
<proteinExistence type="predicted"/>
<evidence type="ECO:0000256" key="1">
    <source>
        <dbReference type="ARBA" id="ARBA00004255"/>
    </source>
</evidence>
<evidence type="ECO:0000256" key="2">
    <source>
        <dbReference type="ARBA" id="ARBA00023034"/>
    </source>
</evidence>
<dbReference type="Gene3D" id="1.10.3630.10">
    <property type="entry name" value="yeast vps74-n-term truncation variant domain like"/>
    <property type="match status" value="1"/>
</dbReference>
<keyword evidence="4" id="KW-0472">Membrane</keyword>
<reference evidence="5 6" key="1">
    <citation type="submission" date="2021-03" db="EMBL/GenBank/DDBJ databases">
        <title>Sequencing the genomes of 1000 actinobacteria strains.</title>
        <authorList>
            <person name="Klenk H.-P."/>
        </authorList>
    </citation>
    <scope>NUCLEOTIDE SEQUENCE [LARGE SCALE GENOMIC DNA]</scope>
    <source>
        <strain evidence="5 6">DSM 46670</strain>
    </source>
</reference>
<dbReference type="RefSeq" id="WP_209641201.1">
    <property type="nucleotide sequence ID" value="NZ_JAGINW010000001.1"/>
</dbReference>
<comment type="caution">
    <text evidence="5">The sequence shown here is derived from an EMBL/GenBank/DDBJ whole genome shotgun (WGS) entry which is preliminary data.</text>
</comment>
<dbReference type="InterPro" id="IPR008628">
    <property type="entry name" value="GPP34-like"/>
</dbReference>
<accession>A0ABS4TI80</accession>
<sequence>MRLGDLSLCECLYFLGHDPFSGRPRIRRDILDIGLSGAALGDLLFDERITLDHGTVVLVSRYATGDAIADRTLAHIMGETDQHGIRDWVEHLRSGTYDTVVENLTVRELVTPKEKRGMFKLSLHYQPSDLRAASAPRAILRTAMLGNADCDVPTATLALLAWAIGLDDICQPELSRKQVMAWVERVKSRLAEPVAGLIAGVDAAVAAAVYGGNRS</sequence>
<dbReference type="Proteomes" id="UP001519332">
    <property type="component" value="Unassembled WGS sequence"/>
</dbReference>
<dbReference type="InterPro" id="IPR038261">
    <property type="entry name" value="GPP34-like_sf"/>
</dbReference>
<evidence type="ECO:0008006" key="7">
    <source>
        <dbReference type="Google" id="ProtNLM"/>
    </source>
</evidence>
<keyword evidence="6" id="KW-1185">Reference proteome</keyword>
<dbReference type="EMBL" id="JAGINW010000001">
    <property type="protein sequence ID" value="MBP2324109.1"/>
    <property type="molecule type" value="Genomic_DNA"/>
</dbReference>
<comment type="subcellular location">
    <subcellularLocation>
        <location evidence="1">Golgi apparatus membrane</location>
        <topology evidence="1">Peripheral membrane protein</topology>
        <orientation evidence="1">Cytoplasmic side</orientation>
    </subcellularLocation>
</comment>
<evidence type="ECO:0000313" key="5">
    <source>
        <dbReference type="EMBL" id="MBP2324109.1"/>
    </source>
</evidence>
<evidence type="ECO:0000256" key="4">
    <source>
        <dbReference type="ARBA" id="ARBA00023136"/>
    </source>
</evidence>
<evidence type="ECO:0000256" key="3">
    <source>
        <dbReference type="ARBA" id="ARBA00023121"/>
    </source>
</evidence>
<organism evidence="5 6">
    <name type="scientific">Kibdelosporangium banguiense</name>
    <dbReference type="NCBI Taxonomy" id="1365924"/>
    <lineage>
        <taxon>Bacteria</taxon>
        <taxon>Bacillati</taxon>
        <taxon>Actinomycetota</taxon>
        <taxon>Actinomycetes</taxon>
        <taxon>Pseudonocardiales</taxon>
        <taxon>Pseudonocardiaceae</taxon>
        <taxon>Kibdelosporangium</taxon>
    </lineage>
</organism>
<name>A0ABS4TI80_9PSEU</name>